<evidence type="ECO:0000256" key="9">
    <source>
        <dbReference type="ARBA" id="ARBA00022722"/>
    </source>
</evidence>
<evidence type="ECO:0000256" key="3">
    <source>
        <dbReference type="ARBA" id="ARBA00010183"/>
    </source>
</evidence>
<dbReference type="Pfam" id="PF00035">
    <property type="entry name" value="dsrm"/>
    <property type="match status" value="1"/>
</dbReference>
<dbReference type="PANTHER" id="PTHR11207">
    <property type="entry name" value="RIBONUCLEASE III"/>
    <property type="match status" value="1"/>
</dbReference>
<comment type="caution">
    <text evidence="18">The sequence shown here is derived from an EMBL/GenBank/DDBJ whole genome shotgun (WGS) entry which is preliminary data.</text>
</comment>
<feature type="active site" evidence="15">
    <location>
        <position position="54"/>
    </location>
</feature>
<keyword evidence="6 15" id="KW-0698">rRNA processing</keyword>
<dbReference type="PROSITE" id="PS50142">
    <property type="entry name" value="RNASE_3_2"/>
    <property type="match status" value="1"/>
</dbReference>
<dbReference type="GO" id="GO:0019843">
    <property type="term" value="F:rRNA binding"/>
    <property type="evidence" value="ECO:0007669"/>
    <property type="project" value="UniProtKB-KW"/>
</dbReference>
<dbReference type="Gene3D" id="1.10.1520.10">
    <property type="entry name" value="Ribonuclease III domain"/>
    <property type="match status" value="1"/>
</dbReference>
<dbReference type="InterPro" id="IPR011907">
    <property type="entry name" value="RNase_III"/>
</dbReference>
<dbReference type="GO" id="GO:0010468">
    <property type="term" value="P:regulation of gene expression"/>
    <property type="evidence" value="ECO:0007669"/>
    <property type="project" value="TreeGrafter"/>
</dbReference>
<dbReference type="GO" id="GO:0006397">
    <property type="term" value="P:mRNA processing"/>
    <property type="evidence" value="ECO:0007669"/>
    <property type="project" value="UniProtKB-UniRule"/>
</dbReference>
<feature type="domain" description="DRBM" evidence="16">
    <location>
        <begin position="164"/>
        <end position="233"/>
    </location>
</feature>
<keyword evidence="10 15" id="KW-0479">Metal-binding</keyword>
<dbReference type="GO" id="GO:0046872">
    <property type="term" value="F:metal ion binding"/>
    <property type="evidence" value="ECO:0007669"/>
    <property type="project" value="UniProtKB-KW"/>
</dbReference>
<dbReference type="HAMAP" id="MF_00104">
    <property type="entry name" value="RNase_III"/>
    <property type="match status" value="1"/>
</dbReference>
<evidence type="ECO:0000256" key="10">
    <source>
        <dbReference type="ARBA" id="ARBA00022723"/>
    </source>
</evidence>
<evidence type="ECO:0000256" key="14">
    <source>
        <dbReference type="ARBA" id="ARBA00022884"/>
    </source>
</evidence>
<dbReference type="GO" id="GO:0006364">
    <property type="term" value="P:rRNA processing"/>
    <property type="evidence" value="ECO:0007669"/>
    <property type="project" value="UniProtKB-UniRule"/>
</dbReference>
<organism evidence="18 19">
    <name type="scientific">Candidatus Liptonbacteria bacterium CG11_big_fil_rev_8_21_14_0_20_35_14</name>
    <dbReference type="NCBI Taxonomy" id="1974634"/>
    <lineage>
        <taxon>Bacteria</taxon>
        <taxon>Candidatus Liptoniibacteriota</taxon>
    </lineage>
</organism>
<keyword evidence="14 15" id="KW-0694">RNA-binding</keyword>
<keyword evidence="12 15" id="KW-0378">Hydrolase</keyword>
<evidence type="ECO:0000259" key="16">
    <source>
        <dbReference type="PROSITE" id="PS50137"/>
    </source>
</evidence>
<dbReference type="Pfam" id="PF14622">
    <property type="entry name" value="Ribonucleas_3_3"/>
    <property type="match status" value="1"/>
</dbReference>
<dbReference type="InterPro" id="IPR000999">
    <property type="entry name" value="RNase_III_dom"/>
</dbReference>
<evidence type="ECO:0000313" key="18">
    <source>
        <dbReference type="EMBL" id="PIR04747.1"/>
    </source>
</evidence>
<dbReference type="InterPro" id="IPR036389">
    <property type="entry name" value="RNase_III_sf"/>
</dbReference>
<keyword evidence="7 15" id="KW-0507">mRNA processing</keyword>
<name>A0A2H0N795_9BACT</name>
<dbReference type="PANTHER" id="PTHR11207:SF0">
    <property type="entry name" value="RIBONUCLEASE 3"/>
    <property type="match status" value="1"/>
</dbReference>
<dbReference type="SUPFAM" id="SSF54768">
    <property type="entry name" value="dsRNA-binding domain-like"/>
    <property type="match status" value="1"/>
</dbReference>
<evidence type="ECO:0000259" key="17">
    <source>
        <dbReference type="PROSITE" id="PS50142"/>
    </source>
</evidence>
<proteinExistence type="inferred from homology"/>
<keyword evidence="11 15" id="KW-0255">Endonuclease</keyword>
<dbReference type="GO" id="GO:0004525">
    <property type="term" value="F:ribonuclease III activity"/>
    <property type="evidence" value="ECO:0007669"/>
    <property type="project" value="UniProtKB-UniRule"/>
</dbReference>
<dbReference type="Gene3D" id="3.30.160.20">
    <property type="match status" value="1"/>
</dbReference>
<keyword evidence="9 15" id="KW-0540">Nuclease</keyword>
<dbReference type="CDD" id="cd10845">
    <property type="entry name" value="DSRM_RNAse_III_family"/>
    <property type="match status" value="1"/>
</dbReference>
<evidence type="ECO:0000313" key="19">
    <source>
        <dbReference type="Proteomes" id="UP000229893"/>
    </source>
</evidence>
<comment type="subcellular location">
    <subcellularLocation>
        <location evidence="2 15">Cytoplasm</location>
    </subcellularLocation>
</comment>
<dbReference type="GO" id="GO:0003725">
    <property type="term" value="F:double-stranded RNA binding"/>
    <property type="evidence" value="ECO:0007669"/>
    <property type="project" value="TreeGrafter"/>
</dbReference>
<evidence type="ECO:0000256" key="6">
    <source>
        <dbReference type="ARBA" id="ARBA00022552"/>
    </source>
</evidence>
<dbReference type="Proteomes" id="UP000229893">
    <property type="component" value="Unassembled WGS sequence"/>
</dbReference>
<dbReference type="CDD" id="cd00593">
    <property type="entry name" value="RIBOc"/>
    <property type="match status" value="1"/>
</dbReference>
<protein>
    <recommendedName>
        <fullName evidence="15">Ribonuclease 3</fullName>
        <ecNumber evidence="15">3.1.26.3</ecNumber>
    </recommendedName>
    <alternativeName>
        <fullName evidence="15">Ribonuclease III</fullName>
        <shortName evidence="15">RNase III</shortName>
    </alternativeName>
</protein>
<dbReference type="FunFam" id="1.10.1520.10:FF:000001">
    <property type="entry name" value="Ribonuclease 3"/>
    <property type="match status" value="1"/>
</dbReference>
<keyword evidence="5 15" id="KW-0963">Cytoplasm</keyword>
<comment type="function">
    <text evidence="15">Digests double-stranded RNA. Involved in the processing of primary rRNA transcript to yield the immediate precursors to the large and small rRNAs (23S and 16S). Processes some mRNAs, and tRNAs when they are encoded in the rRNA operon. Processes pre-crRNA and tracrRNA of type II CRISPR loci if present in the organism.</text>
</comment>
<evidence type="ECO:0000256" key="4">
    <source>
        <dbReference type="ARBA" id="ARBA00011738"/>
    </source>
</evidence>
<evidence type="ECO:0000256" key="8">
    <source>
        <dbReference type="ARBA" id="ARBA00022694"/>
    </source>
</evidence>
<comment type="cofactor">
    <cofactor evidence="15">
        <name>Mg(2+)</name>
        <dbReference type="ChEBI" id="CHEBI:18420"/>
    </cofactor>
</comment>
<feature type="domain" description="RNase III" evidence="17">
    <location>
        <begin position="8"/>
        <end position="137"/>
    </location>
</feature>
<dbReference type="InterPro" id="IPR014720">
    <property type="entry name" value="dsRBD_dom"/>
</dbReference>
<evidence type="ECO:0000256" key="12">
    <source>
        <dbReference type="ARBA" id="ARBA00022801"/>
    </source>
</evidence>
<dbReference type="FunFam" id="3.30.160.20:FF:000003">
    <property type="entry name" value="Ribonuclease 3"/>
    <property type="match status" value="1"/>
</dbReference>
<evidence type="ECO:0000256" key="7">
    <source>
        <dbReference type="ARBA" id="ARBA00022664"/>
    </source>
</evidence>
<keyword evidence="15" id="KW-0699">rRNA-binding</keyword>
<feature type="binding site" evidence="15">
    <location>
        <position position="126"/>
    </location>
    <ligand>
        <name>Mg(2+)</name>
        <dbReference type="ChEBI" id="CHEBI:18420"/>
    </ligand>
</feature>
<feature type="active site" evidence="15">
    <location>
        <position position="126"/>
    </location>
</feature>
<gene>
    <name evidence="15 18" type="primary">rnc</name>
    <name evidence="18" type="ORF">COV57_02840</name>
</gene>
<evidence type="ECO:0000256" key="11">
    <source>
        <dbReference type="ARBA" id="ARBA00022759"/>
    </source>
</evidence>
<dbReference type="EC" id="3.1.26.3" evidence="15"/>
<reference evidence="18 19" key="1">
    <citation type="submission" date="2017-09" db="EMBL/GenBank/DDBJ databases">
        <title>Depth-based differentiation of microbial function through sediment-hosted aquifers and enrichment of novel symbionts in the deep terrestrial subsurface.</title>
        <authorList>
            <person name="Probst A.J."/>
            <person name="Ladd B."/>
            <person name="Jarett J.K."/>
            <person name="Geller-Mcgrath D.E."/>
            <person name="Sieber C.M."/>
            <person name="Emerson J.B."/>
            <person name="Anantharaman K."/>
            <person name="Thomas B.C."/>
            <person name="Malmstrom R."/>
            <person name="Stieglmeier M."/>
            <person name="Klingl A."/>
            <person name="Woyke T."/>
            <person name="Ryan C.M."/>
            <person name="Banfield J.F."/>
        </authorList>
    </citation>
    <scope>NUCLEOTIDE SEQUENCE [LARGE SCALE GENOMIC DNA]</scope>
    <source>
        <strain evidence="18">CG11_big_fil_rev_8_21_14_0_20_35_14</strain>
    </source>
</reference>
<evidence type="ECO:0000256" key="5">
    <source>
        <dbReference type="ARBA" id="ARBA00022490"/>
    </source>
</evidence>
<dbReference type="NCBIfam" id="TIGR02191">
    <property type="entry name" value="RNaseIII"/>
    <property type="match status" value="1"/>
</dbReference>
<keyword evidence="13 15" id="KW-0460">Magnesium</keyword>
<keyword evidence="8 15" id="KW-0819">tRNA processing</keyword>
<dbReference type="SUPFAM" id="SSF69065">
    <property type="entry name" value="RNase III domain-like"/>
    <property type="match status" value="1"/>
</dbReference>
<feature type="binding site" evidence="15">
    <location>
        <position position="123"/>
    </location>
    <ligand>
        <name>Mg(2+)</name>
        <dbReference type="ChEBI" id="CHEBI:18420"/>
    </ligand>
</feature>
<dbReference type="SMART" id="SM00358">
    <property type="entry name" value="DSRM"/>
    <property type="match status" value="1"/>
</dbReference>
<comment type="catalytic activity">
    <reaction evidence="1 15">
        <text>Endonucleolytic cleavage to 5'-phosphomonoester.</text>
        <dbReference type="EC" id="3.1.26.3"/>
    </reaction>
</comment>
<evidence type="ECO:0000256" key="1">
    <source>
        <dbReference type="ARBA" id="ARBA00000109"/>
    </source>
</evidence>
<evidence type="ECO:0000256" key="15">
    <source>
        <dbReference type="HAMAP-Rule" id="MF_00104"/>
    </source>
</evidence>
<comment type="subunit">
    <text evidence="4 15">Homodimer.</text>
</comment>
<feature type="binding site" evidence="15">
    <location>
        <position position="50"/>
    </location>
    <ligand>
        <name>Mg(2+)</name>
        <dbReference type="ChEBI" id="CHEBI:18420"/>
    </ligand>
</feature>
<dbReference type="EMBL" id="PCWO01000041">
    <property type="protein sequence ID" value="PIR04747.1"/>
    <property type="molecule type" value="Genomic_DNA"/>
</dbReference>
<evidence type="ECO:0000256" key="13">
    <source>
        <dbReference type="ARBA" id="ARBA00022842"/>
    </source>
</evidence>
<dbReference type="GO" id="GO:0042802">
    <property type="term" value="F:identical protein binding"/>
    <property type="evidence" value="ECO:0007669"/>
    <property type="project" value="UniProtKB-ARBA"/>
</dbReference>
<dbReference type="GO" id="GO:0005737">
    <property type="term" value="C:cytoplasm"/>
    <property type="evidence" value="ECO:0007669"/>
    <property type="project" value="UniProtKB-SubCell"/>
</dbReference>
<dbReference type="PROSITE" id="PS00517">
    <property type="entry name" value="RNASE_3_1"/>
    <property type="match status" value="1"/>
</dbReference>
<dbReference type="PROSITE" id="PS50137">
    <property type="entry name" value="DS_RBD"/>
    <property type="match status" value="1"/>
</dbReference>
<sequence length="234" mass="26550">MIDSDLSLKQLEKRISYIFLNNSLLKEALTHRSYLNENPDWAFNHNERLEFLGDAVLELGVTRNLFRDYPNDDEGKLTSIRAALVNSLMLATIADELDLERYLFLSKGESKDRGRARSFIMTNAVEALIGAIYLDRGVESAFDFIDAFVMPHLPRVLEKRLYKDAKSLLQEIIQNKNKQTPQYEVTREIGPDHDKVFVVAVFAGDNKLGEGSGPSKQEAETEAAQKALEKLQVE</sequence>
<dbReference type="AlphaFoldDB" id="A0A2H0N795"/>
<dbReference type="GO" id="GO:0008033">
    <property type="term" value="P:tRNA processing"/>
    <property type="evidence" value="ECO:0007669"/>
    <property type="project" value="UniProtKB-KW"/>
</dbReference>
<evidence type="ECO:0000256" key="2">
    <source>
        <dbReference type="ARBA" id="ARBA00004496"/>
    </source>
</evidence>
<comment type="similarity">
    <text evidence="3">Belongs to the ribonuclease III family.</text>
</comment>
<dbReference type="SMART" id="SM00535">
    <property type="entry name" value="RIBOc"/>
    <property type="match status" value="1"/>
</dbReference>
<accession>A0A2H0N795</accession>